<dbReference type="RefSeq" id="WP_323449540.1">
    <property type="nucleotide sequence ID" value="NZ_BSBI01000011.1"/>
</dbReference>
<dbReference type="Proteomes" id="UP001291653">
    <property type="component" value="Unassembled WGS sequence"/>
</dbReference>
<protein>
    <recommendedName>
        <fullName evidence="3">Thioesterase family protein</fullName>
    </recommendedName>
</protein>
<evidence type="ECO:0000313" key="2">
    <source>
        <dbReference type="Proteomes" id="UP001291653"/>
    </source>
</evidence>
<gene>
    <name evidence="1" type="ORF">SYYSPA8_24600</name>
</gene>
<evidence type="ECO:0008006" key="3">
    <source>
        <dbReference type="Google" id="ProtNLM"/>
    </source>
</evidence>
<dbReference type="EMBL" id="BSBI01000011">
    <property type="protein sequence ID" value="GLF97539.1"/>
    <property type="molecule type" value="Genomic_DNA"/>
</dbReference>
<comment type="caution">
    <text evidence="1">The sequence shown here is derived from an EMBL/GenBank/DDBJ whole genome shotgun (WGS) entry which is preliminary data.</text>
</comment>
<keyword evidence="2" id="KW-1185">Reference proteome</keyword>
<name>A0ABQ5P4R1_9ACTN</name>
<sequence>MPALPEDLIDLIRDLQRQVRRLSTAVAARPALNEITAGDVTITGGGSLVVRNPDKDALLHIGAIGAPEENPPEQGVRIRRADGSLALTVSGKPTQALNIWDRFNRVALADDTRAGGLARPYVPIPLYPAPTRITSGSWTRVLQGGMYLQNPRIAVGLWLQAAANTTVEARVRYLTADGTAVELGDSLVATGEAFTREVAAPHGQPSYSWSNLLIEGRVIAGTGEASLGVLYAEGRQS</sequence>
<reference evidence="1 2" key="1">
    <citation type="submission" date="2022-10" db="EMBL/GenBank/DDBJ databases">
        <title>Draft genome sequence of Streptomyces sp. YSPA8.</title>
        <authorList>
            <person name="Moriuchi R."/>
            <person name="Dohra H."/>
            <person name="Yamamura H."/>
            <person name="Kodani S."/>
        </authorList>
    </citation>
    <scope>NUCLEOTIDE SEQUENCE [LARGE SCALE GENOMIC DNA]</scope>
    <source>
        <strain evidence="1 2">YSPA8</strain>
    </source>
</reference>
<organism evidence="1 2">
    <name type="scientific">Streptomyces yaizuensis</name>
    <dbReference type="NCBI Taxonomy" id="2989713"/>
    <lineage>
        <taxon>Bacteria</taxon>
        <taxon>Bacillati</taxon>
        <taxon>Actinomycetota</taxon>
        <taxon>Actinomycetes</taxon>
        <taxon>Kitasatosporales</taxon>
        <taxon>Streptomycetaceae</taxon>
        <taxon>Streptomyces</taxon>
    </lineage>
</organism>
<evidence type="ECO:0000313" key="1">
    <source>
        <dbReference type="EMBL" id="GLF97539.1"/>
    </source>
</evidence>
<accession>A0ABQ5P4R1</accession>
<proteinExistence type="predicted"/>